<protein>
    <submittedName>
        <fullName evidence="2">Uncharacterized protein</fullName>
    </submittedName>
</protein>
<dbReference type="EMBL" id="ML993928">
    <property type="protein sequence ID" value="KAF2202670.1"/>
    <property type="molecule type" value="Genomic_DNA"/>
</dbReference>
<feature type="compositionally biased region" description="Basic and acidic residues" evidence="1">
    <location>
        <begin position="695"/>
        <end position="716"/>
    </location>
</feature>
<keyword evidence="3" id="KW-1185">Reference proteome</keyword>
<dbReference type="OrthoDB" id="5400409at2759"/>
<accession>A0A9P4N098</accession>
<evidence type="ECO:0000313" key="3">
    <source>
        <dbReference type="Proteomes" id="UP000799536"/>
    </source>
</evidence>
<feature type="compositionally biased region" description="Low complexity" evidence="1">
    <location>
        <begin position="729"/>
        <end position="743"/>
    </location>
</feature>
<comment type="caution">
    <text evidence="2">The sequence shown here is derived from an EMBL/GenBank/DDBJ whole genome shotgun (WGS) entry which is preliminary data.</text>
</comment>
<evidence type="ECO:0000256" key="1">
    <source>
        <dbReference type="SAM" id="MobiDB-lite"/>
    </source>
</evidence>
<feature type="region of interest" description="Disordered" evidence="1">
    <location>
        <begin position="507"/>
        <end position="543"/>
    </location>
</feature>
<feature type="region of interest" description="Disordered" evidence="1">
    <location>
        <begin position="695"/>
        <end position="764"/>
    </location>
</feature>
<feature type="compositionally biased region" description="Polar residues" evidence="1">
    <location>
        <begin position="529"/>
        <end position="541"/>
    </location>
</feature>
<organism evidence="2 3">
    <name type="scientific">Delitschia confertaspora ATCC 74209</name>
    <dbReference type="NCBI Taxonomy" id="1513339"/>
    <lineage>
        <taxon>Eukaryota</taxon>
        <taxon>Fungi</taxon>
        <taxon>Dikarya</taxon>
        <taxon>Ascomycota</taxon>
        <taxon>Pezizomycotina</taxon>
        <taxon>Dothideomycetes</taxon>
        <taxon>Pleosporomycetidae</taxon>
        <taxon>Pleosporales</taxon>
        <taxon>Delitschiaceae</taxon>
        <taxon>Delitschia</taxon>
    </lineage>
</organism>
<reference evidence="2" key="1">
    <citation type="journal article" date="2020" name="Stud. Mycol.">
        <title>101 Dothideomycetes genomes: a test case for predicting lifestyles and emergence of pathogens.</title>
        <authorList>
            <person name="Haridas S."/>
            <person name="Albert R."/>
            <person name="Binder M."/>
            <person name="Bloem J."/>
            <person name="Labutti K."/>
            <person name="Salamov A."/>
            <person name="Andreopoulos B."/>
            <person name="Baker S."/>
            <person name="Barry K."/>
            <person name="Bills G."/>
            <person name="Bluhm B."/>
            <person name="Cannon C."/>
            <person name="Castanera R."/>
            <person name="Culley D."/>
            <person name="Daum C."/>
            <person name="Ezra D."/>
            <person name="Gonzalez J."/>
            <person name="Henrissat B."/>
            <person name="Kuo A."/>
            <person name="Liang C."/>
            <person name="Lipzen A."/>
            <person name="Lutzoni F."/>
            <person name="Magnuson J."/>
            <person name="Mondo S."/>
            <person name="Nolan M."/>
            <person name="Ohm R."/>
            <person name="Pangilinan J."/>
            <person name="Park H.-J."/>
            <person name="Ramirez L."/>
            <person name="Alfaro M."/>
            <person name="Sun H."/>
            <person name="Tritt A."/>
            <person name="Yoshinaga Y."/>
            <person name="Zwiers L.-H."/>
            <person name="Turgeon B."/>
            <person name="Goodwin S."/>
            <person name="Spatafora J."/>
            <person name="Crous P."/>
            <person name="Grigoriev I."/>
        </authorList>
    </citation>
    <scope>NUCLEOTIDE SEQUENCE</scope>
    <source>
        <strain evidence="2">ATCC 74209</strain>
    </source>
</reference>
<dbReference type="Proteomes" id="UP000799536">
    <property type="component" value="Unassembled WGS sequence"/>
</dbReference>
<feature type="compositionally biased region" description="Polar residues" evidence="1">
    <location>
        <begin position="507"/>
        <end position="523"/>
    </location>
</feature>
<sequence length="764" mass="87042">MSFGFSFNDIVQAGIIARQIKEIWFTKHNRADAHYLQFGRDVAGLDNLLTKFKEAYSEYAKVREIQLGVHHYHTWNEKTMREKQEQEDQVGGFRETLQDCQDLLNENGRYLTKKANAWDNAKWHLFSGKERADKLRARIQFHCTKISVFMQTISVSVQAAANNALRDIRLQIEALPLRVLNEILAGLSGRPRKDGLHPIMPALHEQYMIALSKDKPDAFIDVSCFPLKEGLDALANALEQSTIKFTGDGLGIWRPTVQQLNNLIKARWIFDRMRESTQLREAGPDSLWRWCLESVQEQIKMEYAKNEQAIIDEEANIASLDEECFRIWMPPLETTAVSVTEPDESQHEEKILEVSLAYPGHSRRELIVFRRPRNELRLVTITTPNVQANSDGIIGITPAPHEDPKVVNMHKVAIVPRYALPSQQGVSYSRIIELCFPGASSGYTYQFKMDEDLWKFQQALLGYKIVYDNSNIRWAIHRALSWGRTEKVQGVGRIQIWQAKPLAASNAQENPSSLLPTSPSIRQSRTDSIHSNSTFASTVRPTSRILGPDPEEKNFVALQRPVLPLLVIFAEVHKKPTFLVLKLEQKIDIHPSRCDCGSTDSRKLLCRRTVLESSSSKFSLHQHSACPDAPSTGLSSWNIALFGHPRHPKVDALAEKVKGVKWMSLDTQTPEEREEFQTCLKVMEKLRDRDQKRYEQQEAEIERQAERPLERKERRSLGVPPTDTLRRYSSMSNPSVSPTSTPSLRPESLVTSSMGSQGEDKPFG</sequence>
<proteinExistence type="predicted"/>
<gene>
    <name evidence="2" type="ORF">GQ43DRAFT_470682</name>
</gene>
<evidence type="ECO:0000313" key="2">
    <source>
        <dbReference type="EMBL" id="KAF2202670.1"/>
    </source>
</evidence>
<dbReference type="AlphaFoldDB" id="A0A9P4N098"/>
<name>A0A9P4N098_9PLEO</name>